<name>A0A7J5PIG5_9BACE</name>
<feature type="domain" description="Immunity MXAN-0049 protein" evidence="1">
    <location>
        <begin position="64"/>
        <end position="221"/>
    </location>
</feature>
<reference evidence="2 3" key="1">
    <citation type="journal article" date="2019" name="Nat. Med.">
        <title>A library of human gut bacterial isolates paired with longitudinal multiomics data enables mechanistic microbiome research.</title>
        <authorList>
            <person name="Poyet M."/>
            <person name="Groussin M."/>
            <person name="Gibbons S.M."/>
            <person name="Avila-Pacheco J."/>
            <person name="Jiang X."/>
            <person name="Kearney S.M."/>
            <person name="Perrotta A.R."/>
            <person name="Berdy B."/>
            <person name="Zhao S."/>
            <person name="Lieberman T.D."/>
            <person name="Swanson P.K."/>
            <person name="Smith M."/>
            <person name="Roesemann S."/>
            <person name="Alexander J.E."/>
            <person name="Rich S.A."/>
            <person name="Livny J."/>
            <person name="Vlamakis H."/>
            <person name="Clish C."/>
            <person name="Bullock K."/>
            <person name="Deik A."/>
            <person name="Scott J."/>
            <person name="Pierce K.A."/>
            <person name="Xavier R.J."/>
            <person name="Alm E.J."/>
        </authorList>
    </citation>
    <scope>NUCLEOTIDE SEQUENCE [LARGE SCALE GENOMIC DNA]</scope>
    <source>
        <strain evidence="2 3">BIOML-A58</strain>
    </source>
</reference>
<proteinExistence type="predicted"/>
<evidence type="ECO:0000313" key="2">
    <source>
        <dbReference type="EMBL" id="KAB6138277.1"/>
    </source>
</evidence>
<dbReference type="AlphaFoldDB" id="A0A7J5PIG5"/>
<dbReference type="Proteomes" id="UP000434604">
    <property type="component" value="Unassembled WGS sequence"/>
</dbReference>
<gene>
    <name evidence="2" type="ORF">GA398_25550</name>
</gene>
<dbReference type="RefSeq" id="WP_120145310.1">
    <property type="nucleotide sequence ID" value="NZ_WDED01000085.1"/>
</dbReference>
<evidence type="ECO:0000259" key="1">
    <source>
        <dbReference type="Pfam" id="PF07791"/>
    </source>
</evidence>
<dbReference type="InterPro" id="IPR012433">
    <property type="entry name" value="Imm11"/>
</dbReference>
<evidence type="ECO:0000313" key="3">
    <source>
        <dbReference type="Proteomes" id="UP000434604"/>
    </source>
</evidence>
<dbReference type="EMBL" id="WDED01000085">
    <property type="protein sequence ID" value="KAB6138277.1"/>
    <property type="molecule type" value="Genomic_DNA"/>
</dbReference>
<sequence length="228" mass="26635">MNYFIVDDSLNEKIVGSDFPQVYKFIKGYDEDAPNSLLSLHKYWDTFPDYEPNLDGVMLAGYAKLTDFVSSGFGSRLRIMSPKAKAVLEQFDLCTHRFYPLGLYKRKIKYDYFLLHIASAYSDYVDYERTSFVEQNFINGYKSESFFVKSKKEFWERREKVENEKGISWGIWGDRIVMSKDFIPKLDFFEICILDGSTYVSERLKEAIENAGLTGWEFTPATNLIVED</sequence>
<protein>
    <recommendedName>
        <fullName evidence="1">Immunity MXAN-0049 protein domain-containing protein</fullName>
    </recommendedName>
</protein>
<comment type="caution">
    <text evidence="2">The sequence shown here is derived from an EMBL/GenBank/DDBJ whole genome shotgun (WGS) entry which is preliminary data.</text>
</comment>
<organism evidence="2 3">
    <name type="scientific">Bacteroides xylanisolvens</name>
    <dbReference type="NCBI Taxonomy" id="371601"/>
    <lineage>
        <taxon>Bacteria</taxon>
        <taxon>Pseudomonadati</taxon>
        <taxon>Bacteroidota</taxon>
        <taxon>Bacteroidia</taxon>
        <taxon>Bacteroidales</taxon>
        <taxon>Bacteroidaceae</taxon>
        <taxon>Bacteroides</taxon>
    </lineage>
</organism>
<accession>A0A7J5PIG5</accession>
<dbReference type="Pfam" id="PF07791">
    <property type="entry name" value="Imm11"/>
    <property type="match status" value="1"/>
</dbReference>